<accession>A0ABQ5SFR6</accession>
<keyword evidence="1" id="KW-0862">Zinc</keyword>
<feature type="compositionally biased region" description="Acidic residues" evidence="2">
    <location>
        <begin position="779"/>
        <end position="795"/>
    </location>
</feature>
<feature type="region of interest" description="Disordered" evidence="2">
    <location>
        <begin position="145"/>
        <end position="180"/>
    </location>
</feature>
<evidence type="ECO:0000313" key="5">
    <source>
        <dbReference type="Proteomes" id="UP001165090"/>
    </source>
</evidence>
<sequence length="1090" mass="112033">MSIPSEGTERRKQLELLQEELQTLKGRLGHALRLQRSKPAEAPGTAPFPIVLTFQVDPPPAATAHYDVSSVRIQIHLSSAVLQLPLWSSASGYDCGALTHGLSPRQALPPGTSLVVLSEELPLRLRKRIEQELVRVWLRAFGISGKSGKGSQSSRGDEGRGSFSRDCKGAASDGEDDLRHSGPYKLSAAATYMQESFVQLISLVPELLEPYQAEDQHGATVRRYTILCNDADAGAAAEGLPSGPQTDACQSGGGLSLGPGGSATAVELATSGIASGAVPDSGGDTGAARTAATALPGSLPGAPHSSSARPVLVPVVEFTATATAAAAAAAAVPPAAVPPATMSRVTAQTKMTGTPAGPSAKSITRQSAPSDAAVVWMPSAMDARTAQQWLPGHAAVSHGVSTPSDPVASAATAASSSIASGENPQRHCPYECAGGEGGTQRWGGAITSNSNFQPSRTLMEGSDKPQATETSAAAGPAGLEMKIGFGAPAATTITGNAAETVNENTPGLKPPLPPPLPPPPPPPPPGLLSYGVTLKELQYIQKRYSQVFSARVHHEGPDTAASGGSGVSQSLLQPGCLTTFELELLPTDPDWDLPAVRVVGQLLPVSDTAYLPSLGVHLASRLPPWLRAALETYMAEQLAAQAAQAEAQAAVEVKARNDAAAGMQLPTAIMGRGSGPRGGGARQSRNHVRRGRDVLSCAGGDGCVSGEPELAPEGTVLLPLGVLRNLFRNLENYAGTVARLADEERRWRERDAAGAAAASGGRGSAGAFQGDGGDSGDGSNDDGDGSGLQYDDDGYGDGSHRRDSDAASPAGLEGSEDYGSGSDEDDGGDGTVVADEIAFSGAAAAAGTGTDLPAAYAVQLEGLQLDNLAAVEVLRANFEVACARCGARDTVTIASSAVASGSGGSSSHQATATGQCQRCAVAWSIVMRPHFVHATSNSLCVIKPEGCRPVDLLPSLLGGQCGECNSVMSLRDVQIGLPFSRNCSSCHKEISIYMAAVSFVPKGPPRNAGVSRRGVARTGAVSARRPRGNAGGGGTAELRPGEPLPALGTCKHYRHSYRWLRFPCCGRCCVWFSVRDCRMSGKCTVVATVL</sequence>
<comment type="caution">
    <text evidence="4">The sequence shown here is derived from an EMBL/GenBank/DDBJ whole genome shotgun (WGS) entry which is preliminary data.</text>
</comment>
<feature type="compositionally biased region" description="Gly residues" evidence="2">
    <location>
        <begin position="672"/>
        <end position="681"/>
    </location>
</feature>
<feature type="region of interest" description="Disordered" evidence="2">
    <location>
        <begin position="751"/>
        <end position="832"/>
    </location>
</feature>
<dbReference type="Proteomes" id="UP001165090">
    <property type="component" value="Unassembled WGS sequence"/>
</dbReference>
<keyword evidence="1" id="KW-0863">Zinc-finger</keyword>
<feature type="region of interest" description="Disordered" evidence="2">
    <location>
        <begin position="449"/>
        <end position="474"/>
    </location>
</feature>
<keyword evidence="1" id="KW-0479">Metal-binding</keyword>
<feature type="region of interest" description="Disordered" evidence="2">
    <location>
        <begin position="1008"/>
        <end position="1038"/>
    </location>
</feature>
<dbReference type="EMBL" id="BSDZ01000079">
    <property type="protein sequence ID" value="GLI68239.1"/>
    <property type="molecule type" value="Genomic_DNA"/>
</dbReference>
<feature type="compositionally biased region" description="Basic and acidic residues" evidence="2">
    <location>
        <begin position="155"/>
        <end position="168"/>
    </location>
</feature>
<reference evidence="4 5" key="1">
    <citation type="journal article" date="2023" name="IScience">
        <title>Expanded male sex-determining region conserved during the evolution of homothallism in the green alga Volvox.</title>
        <authorList>
            <person name="Yamamoto K."/>
            <person name="Matsuzaki R."/>
            <person name="Mahakham W."/>
            <person name="Heman W."/>
            <person name="Sekimoto H."/>
            <person name="Kawachi M."/>
            <person name="Minakuchi Y."/>
            <person name="Toyoda A."/>
            <person name="Nozaki H."/>
        </authorList>
    </citation>
    <scope>NUCLEOTIDE SEQUENCE [LARGE SCALE GENOMIC DNA]</scope>
    <source>
        <strain evidence="4 5">NIES-4468</strain>
    </source>
</reference>
<keyword evidence="5" id="KW-1185">Reference proteome</keyword>
<feature type="region of interest" description="Disordered" evidence="2">
    <location>
        <begin position="668"/>
        <end position="688"/>
    </location>
</feature>
<feature type="compositionally biased region" description="Gly residues" evidence="2">
    <location>
        <begin position="760"/>
        <end position="776"/>
    </location>
</feature>
<name>A0ABQ5SFR6_9CHLO</name>
<evidence type="ECO:0000256" key="2">
    <source>
        <dbReference type="SAM" id="MobiDB-lite"/>
    </source>
</evidence>
<evidence type="ECO:0000259" key="3">
    <source>
        <dbReference type="PROSITE" id="PS51266"/>
    </source>
</evidence>
<evidence type="ECO:0000313" key="4">
    <source>
        <dbReference type="EMBL" id="GLI68239.1"/>
    </source>
</evidence>
<evidence type="ECO:0000256" key="1">
    <source>
        <dbReference type="PROSITE-ProRule" id="PRU00601"/>
    </source>
</evidence>
<feature type="region of interest" description="Disordered" evidence="2">
    <location>
        <begin position="500"/>
        <end position="525"/>
    </location>
</feature>
<feature type="domain" description="CHY-type" evidence="3">
    <location>
        <begin position="1043"/>
        <end position="1090"/>
    </location>
</feature>
<feature type="compositionally biased region" description="Low complexity" evidence="2">
    <location>
        <begin position="145"/>
        <end position="154"/>
    </location>
</feature>
<feature type="compositionally biased region" description="Pro residues" evidence="2">
    <location>
        <begin position="508"/>
        <end position="525"/>
    </location>
</feature>
<feature type="region of interest" description="Disordered" evidence="2">
    <location>
        <begin position="279"/>
        <end position="307"/>
    </location>
</feature>
<dbReference type="PROSITE" id="PS51266">
    <property type="entry name" value="ZF_CHY"/>
    <property type="match status" value="1"/>
</dbReference>
<gene>
    <name evidence="4" type="ORF">VaNZ11_012591</name>
</gene>
<organism evidence="4 5">
    <name type="scientific">Volvox africanus</name>
    <dbReference type="NCBI Taxonomy" id="51714"/>
    <lineage>
        <taxon>Eukaryota</taxon>
        <taxon>Viridiplantae</taxon>
        <taxon>Chlorophyta</taxon>
        <taxon>core chlorophytes</taxon>
        <taxon>Chlorophyceae</taxon>
        <taxon>CS clade</taxon>
        <taxon>Chlamydomonadales</taxon>
        <taxon>Volvocaceae</taxon>
        <taxon>Volvox</taxon>
    </lineage>
</organism>
<dbReference type="InterPro" id="IPR008913">
    <property type="entry name" value="Znf_CHY"/>
</dbReference>
<proteinExistence type="predicted"/>
<protein>
    <recommendedName>
        <fullName evidence="3">CHY-type domain-containing protein</fullName>
    </recommendedName>
</protein>